<dbReference type="VEuPathDB" id="FungiDB:PHYBLDRAFT_173135"/>
<dbReference type="Gene3D" id="3.80.10.10">
    <property type="entry name" value="Ribonuclease Inhibitor"/>
    <property type="match status" value="2"/>
</dbReference>
<evidence type="ECO:0000313" key="3">
    <source>
        <dbReference type="EMBL" id="OAD68717.1"/>
    </source>
</evidence>
<proteinExistence type="predicted"/>
<dbReference type="InParanoid" id="A0A167KRK4"/>
<dbReference type="InterPro" id="IPR006553">
    <property type="entry name" value="Leu-rich_rpt_Cys-con_subtyp"/>
</dbReference>
<dbReference type="RefSeq" id="XP_018286757.1">
    <property type="nucleotide sequence ID" value="XM_018436948.1"/>
</dbReference>
<evidence type="ECO:0000259" key="2">
    <source>
        <dbReference type="Pfam" id="PF12937"/>
    </source>
</evidence>
<name>A0A167KRK4_PHYB8</name>
<feature type="domain" description="F-box" evidence="2">
    <location>
        <begin position="26"/>
        <end position="63"/>
    </location>
</feature>
<feature type="region of interest" description="Disordered" evidence="1">
    <location>
        <begin position="397"/>
        <end position="436"/>
    </location>
</feature>
<dbReference type="SUPFAM" id="SSF52047">
    <property type="entry name" value="RNI-like"/>
    <property type="match status" value="1"/>
</dbReference>
<evidence type="ECO:0000313" key="4">
    <source>
        <dbReference type="Proteomes" id="UP000077315"/>
    </source>
</evidence>
<dbReference type="AlphaFoldDB" id="A0A167KRK4"/>
<gene>
    <name evidence="3" type="ORF">PHYBLDRAFT_173135</name>
</gene>
<dbReference type="SMART" id="SM00367">
    <property type="entry name" value="LRR_CC"/>
    <property type="match status" value="4"/>
</dbReference>
<dbReference type="InterPro" id="IPR032675">
    <property type="entry name" value="LRR_dom_sf"/>
</dbReference>
<feature type="compositionally biased region" description="Polar residues" evidence="1">
    <location>
        <begin position="420"/>
        <end position="431"/>
    </location>
</feature>
<dbReference type="GO" id="GO:0031146">
    <property type="term" value="P:SCF-dependent proteasomal ubiquitin-dependent protein catabolic process"/>
    <property type="evidence" value="ECO:0007669"/>
    <property type="project" value="TreeGrafter"/>
</dbReference>
<dbReference type="OrthoDB" id="550575at2759"/>
<dbReference type="PANTHER" id="PTHR13318:SF95">
    <property type="entry name" value="F-BOX PROTEIN YLR352W"/>
    <property type="match status" value="1"/>
</dbReference>
<dbReference type="InterPro" id="IPR001810">
    <property type="entry name" value="F-box_dom"/>
</dbReference>
<sequence>MTSDAALGTASRMVASSGSAISLGQSVLHRIFSHLSRSDKLQVALVCTHWSRPALELLWSSFTFVREREFERVFAIIARHNTLRPYATYVRSLQLTHADREFQVSPNIILLITSLCSNLESIAISFHHIRPSAPVAFPAPNLPNTAIRPILPPILRPHHDHPSSASRHSHSLPLAHFAHNCPKLRSIRLVSYSPKTDDSVYEMAKYLKSGTLETVVFSGCTTLQSSTLCKLAITNPQLRHIEIAGATPVSDSALATIADRCGATLEHLSIGNAHHISDKSMRYVARRCRALKQFCLFDNPDSERLSEECLVDVIKTCRSLEVVSISNARALGALFFDTVIARVEHELASIDHKNKTLVGGGGCGGGGGLQRLCLGNVKRDIIQSPAVYKLIKMSATEAKQHNDDSEDDDDGEDDDDENAELSNQSASSIMNSPAAFMPKMTVIRGSSIWWQRRRPLSKPKTR</sequence>
<accession>A0A167KRK4</accession>
<dbReference type="STRING" id="763407.A0A167KRK4"/>
<dbReference type="GO" id="GO:0019005">
    <property type="term" value="C:SCF ubiquitin ligase complex"/>
    <property type="evidence" value="ECO:0007669"/>
    <property type="project" value="TreeGrafter"/>
</dbReference>
<dbReference type="Proteomes" id="UP000077315">
    <property type="component" value="Unassembled WGS sequence"/>
</dbReference>
<reference evidence="4" key="1">
    <citation type="submission" date="2015-06" db="EMBL/GenBank/DDBJ databases">
        <title>Expansion of signal transduction pathways in fungi by whole-genome duplication.</title>
        <authorList>
            <consortium name="DOE Joint Genome Institute"/>
            <person name="Corrochano L.M."/>
            <person name="Kuo A."/>
            <person name="Marcet-Houben M."/>
            <person name="Polaino S."/>
            <person name="Salamov A."/>
            <person name="Villalobos J.M."/>
            <person name="Alvarez M.I."/>
            <person name="Avalos J."/>
            <person name="Benito E.P."/>
            <person name="Benoit I."/>
            <person name="Burger G."/>
            <person name="Camino L.P."/>
            <person name="Canovas D."/>
            <person name="Cerda-Olmedo E."/>
            <person name="Cheng J.-F."/>
            <person name="Dominguez A."/>
            <person name="Elias M."/>
            <person name="Eslava A.P."/>
            <person name="Glaser F."/>
            <person name="Grimwood J."/>
            <person name="Gutierrez G."/>
            <person name="Heitman J."/>
            <person name="Henrissat B."/>
            <person name="Iturriaga E.A."/>
            <person name="Lang B.F."/>
            <person name="Lavin J.L."/>
            <person name="Lee S."/>
            <person name="Li W."/>
            <person name="Lindquist E."/>
            <person name="Lopez-Garcia S."/>
            <person name="Luque E.M."/>
            <person name="Marcos A.T."/>
            <person name="Martin J."/>
            <person name="McCluskey K."/>
            <person name="Medina H.R."/>
            <person name="Miralles-Duran A."/>
            <person name="Miyazaki A."/>
            <person name="Munoz-Torres E."/>
            <person name="Oguiza J.A."/>
            <person name="Ohm R."/>
            <person name="Olmedo M."/>
            <person name="Orejas M."/>
            <person name="Ortiz-Castellanos L."/>
            <person name="Pisabarro A.G."/>
            <person name="Rodriguez-Romero J."/>
            <person name="Ruiz-Herrera J."/>
            <person name="Ruiz-Vazquez R."/>
            <person name="Sanz C."/>
            <person name="Schackwitz W."/>
            <person name="Schmutz J."/>
            <person name="Shahriari M."/>
            <person name="Shelest E."/>
            <person name="Silva-Franco F."/>
            <person name="Soanes D."/>
            <person name="Syed K."/>
            <person name="Tagua V.G."/>
            <person name="Talbot N.J."/>
            <person name="Thon M."/>
            <person name="De vries R.P."/>
            <person name="Wiebenga A."/>
            <person name="Yadav J.S."/>
            <person name="Braun E.L."/>
            <person name="Baker S."/>
            <person name="Garre V."/>
            <person name="Horwitz B."/>
            <person name="Torres-Martinez S."/>
            <person name="Idnurm A."/>
            <person name="Herrera-Estrella A."/>
            <person name="Gabaldon T."/>
            <person name="Grigoriev I.V."/>
        </authorList>
    </citation>
    <scope>NUCLEOTIDE SEQUENCE [LARGE SCALE GENOMIC DNA]</scope>
    <source>
        <strain evidence="4">NRRL 1555(-)</strain>
    </source>
</reference>
<dbReference type="GeneID" id="28997854"/>
<dbReference type="SUPFAM" id="SSF81383">
    <property type="entry name" value="F-box domain"/>
    <property type="match status" value="1"/>
</dbReference>
<dbReference type="PANTHER" id="PTHR13318">
    <property type="entry name" value="PARTNER OF PAIRED, ISOFORM B-RELATED"/>
    <property type="match status" value="1"/>
</dbReference>
<evidence type="ECO:0000256" key="1">
    <source>
        <dbReference type="SAM" id="MobiDB-lite"/>
    </source>
</evidence>
<organism evidence="3 4">
    <name type="scientific">Phycomyces blakesleeanus (strain ATCC 8743b / DSM 1359 / FGSC 10004 / NBRC 33097 / NRRL 1555)</name>
    <dbReference type="NCBI Taxonomy" id="763407"/>
    <lineage>
        <taxon>Eukaryota</taxon>
        <taxon>Fungi</taxon>
        <taxon>Fungi incertae sedis</taxon>
        <taxon>Mucoromycota</taxon>
        <taxon>Mucoromycotina</taxon>
        <taxon>Mucoromycetes</taxon>
        <taxon>Mucorales</taxon>
        <taxon>Phycomycetaceae</taxon>
        <taxon>Phycomyces</taxon>
    </lineage>
</organism>
<keyword evidence="4" id="KW-1185">Reference proteome</keyword>
<dbReference type="InterPro" id="IPR036047">
    <property type="entry name" value="F-box-like_dom_sf"/>
</dbReference>
<feature type="compositionally biased region" description="Acidic residues" evidence="1">
    <location>
        <begin position="404"/>
        <end position="419"/>
    </location>
</feature>
<dbReference type="Pfam" id="PF12937">
    <property type="entry name" value="F-box-like"/>
    <property type="match status" value="1"/>
</dbReference>
<dbReference type="EMBL" id="KV440994">
    <property type="protein sequence ID" value="OAD68717.1"/>
    <property type="molecule type" value="Genomic_DNA"/>
</dbReference>
<protein>
    <recommendedName>
        <fullName evidence="2">F-box domain-containing protein</fullName>
    </recommendedName>
</protein>